<dbReference type="CDD" id="cd00338">
    <property type="entry name" value="Ser_Recombinase"/>
    <property type="match status" value="1"/>
</dbReference>
<dbReference type="Gene3D" id="3.90.1750.20">
    <property type="entry name" value="Putative Large Serine Recombinase, Chain B, Domain 2"/>
    <property type="match status" value="1"/>
</dbReference>
<feature type="domain" description="Resolvase/invertase-type recombinase catalytic" evidence="2">
    <location>
        <begin position="9"/>
        <end position="154"/>
    </location>
</feature>
<keyword evidence="4" id="KW-1185">Reference proteome</keyword>
<dbReference type="InterPro" id="IPR011109">
    <property type="entry name" value="DNA_bind_recombinase_dom"/>
</dbReference>
<accession>A0A845QX46</accession>
<dbReference type="OrthoDB" id="65783at2"/>
<evidence type="ECO:0000313" key="3">
    <source>
        <dbReference type="EMBL" id="NBI06086.1"/>
    </source>
</evidence>
<dbReference type="InterPro" id="IPR006119">
    <property type="entry name" value="Resolv_N"/>
</dbReference>
<dbReference type="RefSeq" id="WP_160196580.1">
    <property type="nucleotide sequence ID" value="NZ_QXXA01000005.1"/>
</dbReference>
<evidence type="ECO:0000259" key="2">
    <source>
        <dbReference type="PROSITE" id="PS51736"/>
    </source>
</evidence>
<comment type="caution">
    <text evidence="3">The sequence shown here is derived from an EMBL/GenBank/DDBJ whole genome shotgun (WGS) entry which is preliminary data.</text>
</comment>
<dbReference type="SUPFAM" id="SSF53041">
    <property type="entry name" value="Resolvase-like"/>
    <property type="match status" value="1"/>
</dbReference>
<reference evidence="3 4" key="1">
    <citation type="submission" date="2018-08" db="EMBL/GenBank/DDBJ databases">
        <title>Murine metabolic-syndrome-specific gut microbial biobank.</title>
        <authorList>
            <person name="Liu C."/>
        </authorList>
    </citation>
    <scope>NUCLEOTIDE SEQUENCE [LARGE SCALE GENOMIC DNA]</scope>
    <source>
        <strain evidence="3 4">583</strain>
    </source>
</reference>
<gene>
    <name evidence="3" type="ORF">D3Z33_04325</name>
</gene>
<dbReference type="GO" id="GO:0003677">
    <property type="term" value="F:DNA binding"/>
    <property type="evidence" value="ECO:0007669"/>
    <property type="project" value="InterPro"/>
</dbReference>
<dbReference type="PROSITE" id="PS51736">
    <property type="entry name" value="RECOMBINASES_3"/>
    <property type="match status" value="1"/>
</dbReference>
<feature type="coiled-coil region" evidence="1">
    <location>
        <begin position="388"/>
        <end position="471"/>
    </location>
</feature>
<proteinExistence type="predicted"/>
<dbReference type="InterPro" id="IPR036162">
    <property type="entry name" value="Resolvase-like_N_sf"/>
</dbReference>
<dbReference type="PANTHER" id="PTHR30461:SF23">
    <property type="entry name" value="DNA RECOMBINASE-RELATED"/>
    <property type="match status" value="1"/>
</dbReference>
<organism evidence="3 4">
    <name type="scientific">Senegalia massiliensis</name>
    <dbReference type="NCBI Taxonomy" id="1720316"/>
    <lineage>
        <taxon>Bacteria</taxon>
        <taxon>Bacillati</taxon>
        <taxon>Bacillota</taxon>
        <taxon>Clostridia</taxon>
        <taxon>Eubacteriales</taxon>
        <taxon>Clostridiaceae</taxon>
        <taxon>Senegalia</taxon>
    </lineage>
</organism>
<name>A0A845QX46_9CLOT</name>
<dbReference type="Gene3D" id="3.40.50.1390">
    <property type="entry name" value="Resolvase, N-terminal catalytic domain"/>
    <property type="match status" value="1"/>
</dbReference>
<sequence>MINERDIKKVAIYLRKSRGDEEDVLKKHRTTLVKLCKKNNYEYSIFEEGIKSGESVDERPIVTQLLDLVTKSEFDGVLVAKYDRLSRGDLKDFGRVIDAFRYSDTFIMTSNKNFNVNDLNDYMQLAIEGVFSNAELKRIIERFQDGKRAGAEQGKWTNGSPPFPYIYNKKVKININGKQEVASEISIDKKRKKVYNIMKNMYLTGNYGTEKIAFYLNKQGYKTAKNKNWSSNAVSRLLLHEFHMGVMIYGKNEWKKDINGKKKITRKKDRSEWHIGTGDWETLKTPEEHNKILEISKRNNKIPSRSKQGVFPTTGLMFCKKCGYSMRYSIGKVEAKTGKQYNLTKCTHKNAIGETCPQVGKKMDEDFYNALYNSIINDNLNNHIIEESKINKKEIEEIEFLIEELNQEIIKQEVALKKVKEAYREDIYTLTELKEEKKIIDNIIKDKKQKKQELEEKIASTKRMSKEELNSRIKYFKNNWRKCTTPKQQNNLLKTIVKRINYDREGYNITLEVEYL</sequence>
<dbReference type="PANTHER" id="PTHR30461">
    <property type="entry name" value="DNA-INVERTASE FROM LAMBDOID PROPHAGE"/>
    <property type="match status" value="1"/>
</dbReference>
<evidence type="ECO:0000313" key="4">
    <source>
        <dbReference type="Proteomes" id="UP000467132"/>
    </source>
</evidence>
<dbReference type="InterPro" id="IPR038109">
    <property type="entry name" value="DNA_bind_recomb_sf"/>
</dbReference>
<dbReference type="SMART" id="SM00857">
    <property type="entry name" value="Resolvase"/>
    <property type="match status" value="1"/>
</dbReference>
<dbReference type="EMBL" id="QXXA01000005">
    <property type="protein sequence ID" value="NBI06086.1"/>
    <property type="molecule type" value="Genomic_DNA"/>
</dbReference>
<dbReference type="Pfam" id="PF07508">
    <property type="entry name" value="Recombinase"/>
    <property type="match status" value="1"/>
</dbReference>
<evidence type="ECO:0000256" key="1">
    <source>
        <dbReference type="SAM" id="Coils"/>
    </source>
</evidence>
<dbReference type="InterPro" id="IPR050639">
    <property type="entry name" value="SSR_resolvase"/>
</dbReference>
<dbReference type="AlphaFoldDB" id="A0A845QX46"/>
<protein>
    <submittedName>
        <fullName evidence="3">Recombinase family protein</fullName>
    </submittedName>
</protein>
<dbReference type="GO" id="GO:0000150">
    <property type="term" value="F:DNA strand exchange activity"/>
    <property type="evidence" value="ECO:0007669"/>
    <property type="project" value="InterPro"/>
</dbReference>
<keyword evidence="1" id="KW-0175">Coiled coil</keyword>
<dbReference type="Pfam" id="PF00239">
    <property type="entry name" value="Resolvase"/>
    <property type="match status" value="1"/>
</dbReference>
<dbReference type="Proteomes" id="UP000467132">
    <property type="component" value="Unassembled WGS sequence"/>
</dbReference>